<feature type="domain" description="Cas12f1-like TNB" evidence="2">
    <location>
        <begin position="297"/>
        <end position="360"/>
    </location>
</feature>
<dbReference type="Pfam" id="PF07282">
    <property type="entry name" value="Cas12f1-like_TNB"/>
    <property type="match status" value="1"/>
</dbReference>
<protein>
    <submittedName>
        <fullName evidence="3">IS200/IS605 family element transposase accessory protein TnpB</fullName>
    </submittedName>
</protein>
<dbReference type="NCBIfam" id="TIGR01766">
    <property type="entry name" value="IS200/IS605 family accessory protein TnpB-like domain"/>
    <property type="match status" value="1"/>
</dbReference>
<dbReference type="EMBL" id="WGGD01000005">
    <property type="protein sequence ID" value="MUN29080.1"/>
    <property type="molecule type" value="Genomic_DNA"/>
</dbReference>
<keyword evidence="4" id="KW-1185">Reference proteome</keyword>
<reference evidence="3 4" key="1">
    <citation type="submission" date="2019-10" db="EMBL/GenBank/DDBJ databases">
        <title>Sequencing and Assembly of Multiple Reported Metal-Biooxidizing Members of the Extremely Thermoacidophilic Archaeal Family Sulfolobaceae.</title>
        <authorList>
            <person name="Counts J.A."/>
            <person name="Kelly R.M."/>
        </authorList>
    </citation>
    <scope>NUCLEOTIDE SEQUENCE [LARGE SCALE GENOMIC DNA]</scope>
    <source>
        <strain evidence="3 4">DSM 6482</strain>
    </source>
</reference>
<dbReference type="AlphaFoldDB" id="A0A6A9QLB4"/>
<proteinExistence type="predicted"/>
<dbReference type="NCBIfam" id="NF040570">
    <property type="entry name" value="guided_TnpB"/>
    <property type="match status" value="1"/>
</dbReference>
<dbReference type="Proteomes" id="UP000470772">
    <property type="component" value="Unassembled WGS sequence"/>
</dbReference>
<evidence type="ECO:0000259" key="2">
    <source>
        <dbReference type="Pfam" id="PF07282"/>
    </source>
</evidence>
<keyword evidence="1" id="KW-0238">DNA-binding</keyword>
<organism evidence="3 4">
    <name type="scientific">Sulfuracidifex metallicus DSM 6482 = JCM 9184</name>
    <dbReference type="NCBI Taxonomy" id="523847"/>
    <lineage>
        <taxon>Archaea</taxon>
        <taxon>Thermoproteota</taxon>
        <taxon>Thermoprotei</taxon>
        <taxon>Sulfolobales</taxon>
        <taxon>Sulfolobaceae</taxon>
        <taxon>Sulfuracidifex</taxon>
    </lineage>
</organism>
<evidence type="ECO:0000256" key="1">
    <source>
        <dbReference type="ARBA" id="ARBA00023125"/>
    </source>
</evidence>
<sequence>MARRVKAIRATVSMKIAVSDSLLAIVNNYVKALRFSLFWLKENVKNPNEKGVLGKVHEELYKKLREEYNLPSKVAEDCYRDSLSTYKGWYNNPRRGRFPRVYKPTVWLTPKASYSVNFARMTVRITSVGELSILGDPRNLKEYTNWRIKEARLVIRDDKAFLKVVFEKPFEKVEPKESVAVDINMAEVVVGKDDRNYVRIPTRLEEVHHWKSLAERLQRKYPRRWRENKRILNRVRSFHIKAKRVMEDFARKVGKWVVEVTRMMGSNVIKLENLKNLIKNVDKLPKEFHDKLYLMQYRRLQYWISWQAKKHGMIVEFVNPSYSSVSCPKCGRRMEEKGYRWFKCSCGYENDRDVIAIMNLNGRGSLSLSTAPQMRDVNPNR</sequence>
<accession>A0A6A9QLB4</accession>
<comment type="caution">
    <text evidence="3">The sequence shown here is derived from an EMBL/GenBank/DDBJ whole genome shotgun (WGS) entry which is preliminary data.</text>
</comment>
<dbReference type="GO" id="GO:0003677">
    <property type="term" value="F:DNA binding"/>
    <property type="evidence" value="ECO:0007669"/>
    <property type="project" value="UniProtKB-KW"/>
</dbReference>
<evidence type="ECO:0000313" key="4">
    <source>
        <dbReference type="Proteomes" id="UP000470772"/>
    </source>
</evidence>
<dbReference type="InterPro" id="IPR010095">
    <property type="entry name" value="Cas12f1-like_TNB"/>
</dbReference>
<name>A0A6A9QLB4_SULME</name>
<gene>
    <name evidence="3" type="ORF">GC250_06445</name>
</gene>
<dbReference type="RefSeq" id="WP_156016645.1">
    <property type="nucleotide sequence ID" value="NZ_WGGD01000005.1"/>
</dbReference>
<dbReference type="PANTHER" id="PTHR30405">
    <property type="entry name" value="TRANSPOSASE"/>
    <property type="match status" value="1"/>
</dbReference>
<dbReference type="PANTHER" id="PTHR30405:SF21">
    <property type="entry name" value="TRANSPOSASE-RELATED"/>
    <property type="match status" value="1"/>
</dbReference>
<dbReference type="InterPro" id="IPR051399">
    <property type="entry name" value="RNA-guided_DNA_endo/Transpos"/>
</dbReference>
<evidence type="ECO:0000313" key="3">
    <source>
        <dbReference type="EMBL" id="MUN29080.1"/>
    </source>
</evidence>